<name>A0A369YIL8_9PAST</name>
<evidence type="ECO:0000313" key="2">
    <source>
        <dbReference type="Proteomes" id="UP000253872"/>
    </source>
</evidence>
<dbReference type="Proteomes" id="UP000253872">
    <property type="component" value="Unassembled WGS sequence"/>
</dbReference>
<comment type="caution">
    <text evidence="1">The sequence shown here is derived from an EMBL/GenBank/DDBJ whole genome shotgun (WGS) entry which is preliminary data.</text>
</comment>
<evidence type="ECO:0000313" key="1">
    <source>
        <dbReference type="EMBL" id="RDE72625.1"/>
    </source>
</evidence>
<organism evidence="1 2">
    <name type="scientific">Haemophilus sputorum</name>
    <dbReference type="NCBI Taxonomy" id="1078480"/>
    <lineage>
        <taxon>Bacteria</taxon>
        <taxon>Pseudomonadati</taxon>
        <taxon>Pseudomonadota</taxon>
        <taxon>Gammaproteobacteria</taxon>
        <taxon>Pasteurellales</taxon>
        <taxon>Pasteurellaceae</taxon>
        <taxon>Haemophilus</taxon>
    </lineage>
</organism>
<dbReference type="AlphaFoldDB" id="A0A369YIL8"/>
<accession>A0A369YIL8</accession>
<reference evidence="1 2" key="1">
    <citation type="submission" date="2018-05" db="EMBL/GenBank/DDBJ databases">
        <title>Draft Genome Sequences for a Diverse set of 7 Haemophilus Species.</title>
        <authorList>
            <person name="Nichols M."/>
            <person name="Topaz N."/>
            <person name="Wang X."/>
            <person name="Wang X."/>
            <person name="Boxrud D."/>
        </authorList>
    </citation>
    <scope>NUCLEOTIDE SEQUENCE [LARGE SCALE GENOMIC DNA]</scope>
    <source>
        <strain evidence="1 2">C2002001239</strain>
    </source>
</reference>
<sequence>MNGNSLQQKVNSIGYNKDEPLEVKTILENSIKVRKLEKNKFRGGLDSGHKERIRIEQDALDKVNRMLKELK</sequence>
<proteinExistence type="predicted"/>
<dbReference type="EMBL" id="QEPN01000003">
    <property type="protein sequence ID" value="RDE72625.1"/>
    <property type="molecule type" value="Genomic_DNA"/>
</dbReference>
<gene>
    <name evidence="1" type="ORF">DPV93_04920</name>
</gene>
<protein>
    <submittedName>
        <fullName evidence="1">Uncharacterized protein</fullName>
    </submittedName>
</protein>